<dbReference type="EMBL" id="FPIP01000004">
    <property type="protein sequence ID" value="SFW34260.1"/>
    <property type="molecule type" value="Genomic_DNA"/>
</dbReference>
<gene>
    <name evidence="1" type="ORF">SAMN02910280_1966</name>
</gene>
<dbReference type="RefSeq" id="WP_072300231.1">
    <property type="nucleotide sequence ID" value="NZ_FPIP01000004.1"/>
</dbReference>
<evidence type="ECO:0000313" key="1">
    <source>
        <dbReference type="EMBL" id="SFW34260.1"/>
    </source>
</evidence>
<evidence type="ECO:0008006" key="3">
    <source>
        <dbReference type="Google" id="ProtNLM"/>
    </source>
</evidence>
<reference evidence="1 2" key="1">
    <citation type="submission" date="2016-11" db="EMBL/GenBank/DDBJ databases">
        <authorList>
            <person name="Jaros S."/>
            <person name="Januszkiewicz K."/>
            <person name="Wedrychowicz H."/>
        </authorList>
    </citation>
    <scope>NUCLEOTIDE SEQUENCE [LARGE SCALE GENOMIC DNA]</scope>
    <source>
        <strain evidence="1 2">YL228</strain>
    </source>
</reference>
<accession>A0A1K1NG09</accession>
<protein>
    <recommendedName>
        <fullName evidence="3">DUF177 domain-containing protein</fullName>
    </recommendedName>
</protein>
<dbReference type="Pfam" id="PF02620">
    <property type="entry name" value="YceD"/>
    <property type="match status" value="1"/>
</dbReference>
<sequence>MKINLKQIFNIVGEKKDFSYEIAPEEFGDIKGFSFGSDVSLSGKLYNRAGVVYLDYTAVFKLLHTCDRCLKEFSREYDLSFDHIVVPSVSNDDNDDYIVADGESIELNEVALNDILLSLPTKVLCREDCKGLCMVCGCDLNESQCDHLN</sequence>
<name>A0A1K1NG09_RUMFL</name>
<evidence type="ECO:0000313" key="2">
    <source>
        <dbReference type="Proteomes" id="UP000183461"/>
    </source>
</evidence>
<organism evidence="1 2">
    <name type="scientific">Ruminococcus flavefaciens</name>
    <dbReference type="NCBI Taxonomy" id="1265"/>
    <lineage>
        <taxon>Bacteria</taxon>
        <taxon>Bacillati</taxon>
        <taxon>Bacillota</taxon>
        <taxon>Clostridia</taxon>
        <taxon>Eubacteriales</taxon>
        <taxon>Oscillospiraceae</taxon>
        <taxon>Ruminococcus</taxon>
    </lineage>
</organism>
<dbReference type="InterPro" id="IPR003772">
    <property type="entry name" value="YceD"/>
</dbReference>
<dbReference type="Proteomes" id="UP000183461">
    <property type="component" value="Unassembled WGS sequence"/>
</dbReference>
<proteinExistence type="predicted"/>
<dbReference type="AlphaFoldDB" id="A0A1K1NG09"/>